<evidence type="ECO:0000259" key="6">
    <source>
        <dbReference type="PROSITE" id="PS50181"/>
    </source>
</evidence>
<dbReference type="InterPro" id="IPR050995">
    <property type="entry name" value="WD-F-box_domain-protein"/>
</dbReference>
<feature type="repeat" description="WD" evidence="4">
    <location>
        <begin position="741"/>
        <end position="782"/>
    </location>
</feature>
<evidence type="ECO:0000313" key="7">
    <source>
        <dbReference type="EMBL" id="KIW01147.1"/>
    </source>
</evidence>
<gene>
    <name evidence="7" type="ORF">PV09_07433</name>
</gene>
<feature type="repeat" description="WD" evidence="4">
    <location>
        <begin position="532"/>
        <end position="564"/>
    </location>
</feature>
<dbReference type="GeneID" id="27315406"/>
<feature type="region of interest" description="Disordered" evidence="5">
    <location>
        <begin position="207"/>
        <end position="258"/>
    </location>
</feature>
<name>A0A0D1YJV7_9PEZI</name>
<feature type="compositionally biased region" description="Polar residues" evidence="5">
    <location>
        <begin position="10"/>
        <end position="19"/>
    </location>
</feature>
<organism evidence="7 8">
    <name type="scientific">Verruconis gallopava</name>
    <dbReference type="NCBI Taxonomy" id="253628"/>
    <lineage>
        <taxon>Eukaryota</taxon>
        <taxon>Fungi</taxon>
        <taxon>Dikarya</taxon>
        <taxon>Ascomycota</taxon>
        <taxon>Pezizomycotina</taxon>
        <taxon>Dothideomycetes</taxon>
        <taxon>Pleosporomycetidae</taxon>
        <taxon>Venturiales</taxon>
        <taxon>Sympoventuriaceae</taxon>
        <taxon>Verruconis</taxon>
    </lineage>
</organism>
<evidence type="ECO:0000313" key="8">
    <source>
        <dbReference type="Proteomes" id="UP000053259"/>
    </source>
</evidence>
<dbReference type="EMBL" id="KN847557">
    <property type="protein sequence ID" value="KIW01147.1"/>
    <property type="molecule type" value="Genomic_DNA"/>
</dbReference>
<dbReference type="SUPFAM" id="SSF81383">
    <property type="entry name" value="F-box domain"/>
    <property type="match status" value="1"/>
</dbReference>
<dbReference type="Pfam" id="PF12937">
    <property type="entry name" value="F-box-like"/>
    <property type="match status" value="1"/>
</dbReference>
<feature type="region of interest" description="Disordered" evidence="5">
    <location>
        <begin position="62"/>
        <end position="81"/>
    </location>
</feature>
<feature type="compositionally biased region" description="Low complexity" evidence="5">
    <location>
        <begin position="120"/>
        <end position="140"/>
    </location>
</feature>
<dbReference type="InterPro" id="IPR036322">
    <property type="entry name" value="WD40_repeat_dom_sf"/>
</dbReference>
<dbReference type="Pfam" id="PF00400">
    <property type="entry name" value="WD40"/>
    <property type="match status" value="5"/>
</dbReference>
<dbReference type="PANTHER" id="PTHR14604">
    <property type="entry name" value="WD40 REPEAT PF20"/>
    <property type="match status" value="1"/>
</dbReference>
<keyword evidence="3" id="KW-0677">Repeat</keyword>
<feature type="repeat" description="WD" evidence="4">
    <location>
        <begin position="697"/>
        <end position="740"/>
    </location>
</feature>
<evidence type="ECO:0000256" key="5">
    <source>
        <dbReference type="SAM" id="MobiDB-lite"/>
    </source>
</evidence>
<evidence type="ECO:0000256" key="4">
    <source>
        <dbReference type="PROSITE-ProRule" id="PRU00221"/>
    </source>
</evidence>
<dbReference type="OrthoDB" id="19711at2759"/>
<dbReference type="SMART" id="SM00320">
    <property type="entry name" value="WD40"/>
    <property type="match status" value="6"/>
</dbReference>
<dbReference type="InterPro" id="IPR019775">
    <property type="entry name" value="WD40_repeat_CS"/>
</dbReference>
<dbReference type="STRING" id="253628.A0A0D1YJV7"/>
<dbReference type="InterPro" id="IPR001680">
    <property type="entry name" value="WD40_rpt"/>
</dbReference>
<evidence type="ECO:0000256" key="2">
    <source>
        <dbReference type="ARBA" id="ARBA00022574"/>
    </source>
</evidence>
<dbReference type="PROSITE" id="PS50082">
    <property type="entry name" value="WD_REPEATS_2"/>
    <property type="match status" value="5"/>
</dbReference>
<dbReference type="PROSITE" id="PS00678">
    <property type="entry name" value="WD_REPEATS_1"/>
    <property type="match status" value="3"/>
</dbReference>
<dbReference type="PROSITE" id="PS50294">
    <property type="entry name" value="WD_REPEATS_REGION"/>
    <property type="match status" value="3"/>
</dbReference>
<keyword evidence="2 4" id="KW-0853">WD repeat</keyword>
<dbReference type="SUPFAM" id="SSF50978">
    <property type="entry name" value="WD40 repeat-like"/>
    <property type="match status" value="1"/>
</dbReference>
<dbReference type="InterPro" id="IPR020472">
    <property type="entry name" value="WD40_PAC1"/>
</dbReference>
<dbReference type="Proteomes" id="UP000053259">
    <property type="component" value="Unassembled WGS sequence"/>
</dbReference>
<reference evidence="7 8" key="1">
    <citation type="submission" date="2015-01" db="EMBL/GenBank/DDBJ databases">
        <title>The Genome Sequence of Ochroconis gallopava CBS43764.</title>
        <authorList>
            <consortium name="The Broad Institute Genomics Platform"/>
            <person name="Cuomo C."/>
            <person name="de Hoog S."/>
            <person name="Gorbushina A."/>
            <person name="Stielow B."/>
            <person name="Teixiera M."/>
            <person name="Abouelleil A."/>
            <person name="Chapman S.B."/>
            <person name="Priest M."/>
            <person name="Young S.K."/>
            <person name="Wortman J."/>
            <person name="Nusbaum C."/>
            <person name="Birren B."/>
        </authorList>
    </citation>
    <scope>NUCLEOTIDE SEQUENCE [LARGE SCALE GENOMIC DNA]</scope>
    <source>
        <strain evidence="7 8">CBS 43764</strain>
    </source>
</reference>
<evidence type="ECO:0000256" key="1">
    <source>
        <dbReference type="ARBA" id="ARBA00007968"/>
    </source>
</evidence>
<dbReference type="CDD" id="cd00200">
    <property type="entry name" value="WD40"/>
    <property type="match status" value="1"/>
</dbReference>
<dbReference type="PROSITE" id="PS50181">
    <property type="entry name" value="FBOX"/>
    <property type="match status" value="1"/>
</dbReference>
<proteinExistence type="inferred from homology"/>
<accession>A0A0D1YJV7</accession>
<dbReference type="InterPro" id="IPR001810">
    <property type="entry name" value="F-box_dom"/>
</dbReference>
<dbReference type="InParanoid" id="A0A0D1YJV7"/>
<dbReference type="VEuPathDB" id="FungiDB:PV09_07433"/>
<feature type="compositionally biased region" description="Low complexity" evidence="5">
    <location>
        <begin position="62"/>
        <end position="76"/>
    </location>
</feature>
<feature type="region of interest" description="Disordered" evidence="5">
    <location>
        <begin position="1"/>
        <end position="53"/>
    </location>
</feature>
<dbReference type="PRINTS" id="PR00320">
    <property type="entry name" value="GPROTEINBRPT"/>
</dbReference>
<dbReference type="RefSeq" id="XP_016211016.1">
    <property type="nucleotide sequence ID" value="XM_016361196.1"/>
</dbReference>
<protein>
    <recommendedName>
        <fullName evidence="6">F-box domain-containing protein</fullName>
    </recommendedName>
</protein>
<dbReference type="HOGENOM" id="CLU_000288_103_4_1"/>
<feature type="repeat" description="WD" evidence="4">
    <location>
        <begin position="783"/>
        <end position="824"/>
    </location>
</feature>
<evidence type="ECO:0000256" key="3">
    <source>
        <dbReference type="ARBA" id="ARBA00022737"/>
    </source>
</evidence>
<dbReference type="Gene3D" id="1.20.1280.50">
    <property type="match status" value="1"/>
</dbReference>
<dbReference type="SMART" id="SM00256">
    <property type="entry name" value="FBOX"/>
    <property type="match status" value="1"/>
</dbReference>
<feature type="region of interest" description="Disordered" evidence="5">
    <location>
        <begin position="579"/>
        <end position="603"/>
    </location>
</feature>
<dbReference type="InterPro" id="IPR015943">
    <property type="entry name" value="WD40/YVTN_repeat-like_dom_sf"/>
</dbReference>
<feature type="compositionally biased region" description="Polar residues" evidence="5">
    <location>
        <begin position="591"/>
        <end position="603"/>
    </location>
</feature>
<feature type="compositionally biased region" description="Low complexity" evidence="5">
    <location>
        <begin position="20"/>
        <end position="43"/>
    </location>
</feature>
<feature type="repeat" description="WD" evidence="4">
    <location>
        <begin position="617"/>
        <end position="656"/>
    </location>
</feature>
<feature type="region of interest" description="Disordered" evidence="5">
    <location>
        <begin position="120"/>
        <end position="142"/>
    </location>
</feature>
<dbReference type="PANTHER" id="PTHR14604:SF4">
    <property type="entry name" value="F-BOX DOMAIN-CONTAINING PROTEIN"/>
    <property type="match status" value="1"/>
</dbReference>
<dbReference type="InterPro" id="IPR036047">
    <property type="entry name" value="F-box-like_dom_sf"/>
</dbReference>
<sequence>MVHNNWLRPKTSSGLPNNDSSGTLNPTSSSSTARHTPSLSSPLARPPSDAPAIATSLSNAATSSSASYPAPSCANARNPGLKTRRSTHEFFHSARDTSAVAVFSRPRPSSSYLLSSFSVSGSGGVDANQHQQGPQAQPQRNRFKAGIEEARGAFSAMARKALQGNGRDMRPVERLSTHDSFAASGSSAASSPVNAASSINPTASLNSMSNTLASTPSARSTASVSSSLPRVPQHNGSGSISSNNGSSSRGIRRFKSLRDKAHPRRVFYSLVREHATTQNHHDEDTHMGDAPSFYVETPEQLQHSLLTVAPHPWHSMAPGSAARAAAAEHNHNKLSLHQHHGMVDSTFPEATPHIHQHQHHHLYPHDLSDEEMSDDIDMRVPKKRKGGKGKFSPIAEDIDMLYAGYDSMEADNGLDEFTDRRRSKPPARTDLVGKLPTEIAAGILSYLDDTALTRCMRVSRRWNEVAGSAAVWRSSFLGRYARADDNVLPYIQFGGQGLGRRPNEPQEWKKMCAARRKVEKNWKTMQPKAIYFVGHTDSVYCCQFDEDKIITGSRDRTIRVWDLNAPYRCRKVIGGPAARPVRPASDATLETHPTNTVHQTRSLNGTPEGDAIFHIPSDYHTASILCLQFDKEIMVTGSSDHSCIVWDINTFEPIRRLHHHTAGVLDVCMDDRYIISCSKDAHICVWDRKTFTLIKALHGHRGPVNAVQLREIDGRKLLVSASGDGLAKIWDLQKLEVIKQFNSQDRGLAAVEFSDDGRYVLAGGNDQVIYKFDANTTELVHTFRGHNSLVRSLFLDSANGRIVSGSYDQGIRVYDFHSGELIGSYDNWTTSWILAAKGDYRRIVATSQDGRALLMDYGWGVPDVELLSGRE</sequence>
<feature type="compositionally biased region" description="Low complexity" evidence="5">
    <location>
        <begin position="211"/>
        <end position="249"/>
    </location>
</feature>
<keyword evidence="8" id="KW-1185">Reference proteome</keyword>
<feature type="domain" description="F-box" evidence="6">
    <location>
        <begin position="429"/>
        <end position="475"/>
    </location>
</feature>
<comment type="similarity">
    <text evidence="1">Belongs to the WD repeat MET30/SCONB/SCON-2 family.</text>
</comment>
<dbReference type="Gene3D" id="2.130.10.10">
    <property type="entry name" value="YVTN repeat-like/Quinoprotein amine dehydrogenase"/>
    <property type="match status" value="2"/>
</dbReference>
<dbReference type="AlphaFoldDB" id="A0A0D1YJV7"/>